<name>A0A1N7SSX5_9BURK</name>
<comment type="caution">
    <text evidence="1">The sequence shown here is derived from an EMBL/GenBank/DDBJ whole genome shotgun (WGS) entry which is preliminary data.</text>
</comment>
<evidence type="ECO:0008006" key="3">
    <source>
        <dbReference type="Google" id="ProtNLM"/>
    </source>
</evidence>
<reference evidence="1" key="1">
    <citation type="submission" date="2016-12" db="EMBL/GenBank/DDBJ databases">
        <authorList>
            <person name="Moulin L."/>
        </authorList>
    </citation>
    <scope>NUCLEOTIDE SEQUENCE [LARGE SCALE GENOMIC DNA]</scope>
    <source>
        <strain evidence="1">STM 7183</strain>
    </source>
</reference>
<organism evidence="1 2">
    <name type="scientific">Paraburkholderia piptadeniae</name>
    <dbReference type="NCBI Taxonomy" id="1701573"/>
    <lineage>
        <taxon>Bacteria</taxon>
        <taxon>Pseudomonadati</taxon>
        <taxon>Pseudomonadota</taxon>
        <taxon>Betaproteobacteria</taxon>
        <taxon>Burkholderiales</taxon>
        <taxon>Burkholderiaceae</taxon>
        <taxon>Paraburkholderia</taxon>
    </lineage>
</organism>
<dbReference type="EMBL" id="CYGY02000085">
    <property type="protein sequence ID" value="SIT50585.1"/>
    <property type="molecule type" value="Genomic_DNA"/>
</dbReference>
<evidence type="ECO:0000313" key="1">
    <source>
        <dbReference type="EMBL" id="SIT50585.1"/>
    </source>
</evidence>
<protein>
    <recommendedName>
        <fullName evidence="3">Lipid A biosynthesis acyltransferase</fullName>
    </recommendedName>
</protein>
<evidence type="ECO:0000313" key="2">
    <source>
        <dbReference type="Proteomes" id="UP000195569"/>
    </source>
</evidence>
<dbReference type="Proteomes" id="UP000195569">
    <property type="component" value="Unassembled WGS sequence"/>
</dbReference>
<dbReference type="AlphaFoldDB" id="A0A1N7SSX5"/>
<keyword evidence="2" id="KW-1185">Reference proteome</keyword>
<proteinExistence type="predicted"/>
<gene>
    <name evidence="1" type="ORF">BN2476_850018</name>
</gene>
<accession>A0A1N7SSX5</accession>
<sequence>MMSWKSPLEWPGAVRRRLDRAFKSIGRFALRAMMSRIPPGAIEPLASAIVFCQKLYSPNIRWSGIERREFALDVMKKGGLSTRRLLAARTLEKLVDQRLHFGRQRRFAEAWPDLQRVAGTLAQTIARLKSEAPGRPIIVSPFHYVSQYANIYVIDDLRAKLGLARIGVVSGVQRDLYGSDDAMIPNVDVLYTYSQDNRSGLGLQVARSLRRNGVVVIFADVPPYTLHRYPMETVGVSIFGRAARIHNGVFRMGAPLDAIVLPFYLRFERGRFDGTVLEPIRLADPDAPQRVARQIEQALMTNFERSLVAGHPSLYAFAPAK</sequence>